<comment type="subunit">
    <text evidence="9">The 4 large subunits of the cytochrome b6-f complex are cytochrome b6, subunit IV (17 kDa polypeptide, PetD), cytochrome f and the Rieske protein, while the 4 small subunits are PetG, PetL, PetM and PetN. The complex functions as a dimer.</text>
</comment>
<comment type="similarity">
    <text evidence="3">Belongs to the PetN family.</text>
</comment>
<sequence length="110" mass="10919">ASEAMFRSRSGALRAAVLLAGACAVGRFICPAFLPPPAQGVPAAEGAAAAAVAAAAAPAAISLPASAYEGLDSSMSLAMPVLENPGLVWVFICSTVTMSIALVVWGRNGF</sequence>
<evidence type="ECO:0000256" key="11">
    <source>
        <dbReference type="ARBA" id="ARBA00031982"/>
    </source>
</evidence>
<evidence type="ECO:0000313" key="13">
    <source>
        <dbReference type="EMBL" id="CAK0851229.1"/>
    </source>
</evidence>
<organism evidence="13 14">
    <name type="scientific">Prorocentrum cordatum</name>
    <dbReference type="NCBI Taxonomy" id="2364126"/>
    <lineage>
        <taxon>Eukaryota</taxon>
        <taxon>Sar</taxon>
        <taxon>Alveolata</taxon>
        <taxon>Dinophyceae</taxon>
        <taxon>Prorocentrales</taxon>
        <taxon>Prorocentraceae</taxon>
        <taxon>Prorocentrum</taxon>
    </lineage>
</organism>
<comment type="function">
    <text evidence="1">Component of the cytochrome b6-f complex, which mediates electron transfer between photosystem II (PSII) and photosystem I (PSI), cyclic electron flow around PSI, and state transitions.</text>
</comment>
<protein>
    <recommendedName>
        <fullName evidence="10">Cytochrome b6-f complex subunit PetN</fullName>
    </recommendedName>
    <alternativeName>
        <fullName evidence="11">Cytochrome b6-f complex subunit VIII</fullName>
    </alternativeName>
</protein>
<accession>A0ABN9TY33</accession>
<dbReference type="Pfam" id="PF03742">
    <property type="entry name" value="PetN"/>
    <property type="match status" value="1"/>
</dbReference>
<proteinExistence type="inferred from homology"/>
<comment type="subcellular location">
    <subcellularLocation>
        <location evidence="2">Membrane</location>
        <topology evidence="2">Single-pass membrane protein</topology>
    </subcellularLocation>
</comment>
<dbReference type="EMBL" id="CAUYUJ010015217">
    <property type="protein sequence ID" value="CAK0851229.1"/>
    <property type="molecule type" value="Genomic_DNA"/>
</dbReference>
<evidence type="ECO:0000256" key="9">
    <source>
        <dbReference type="ARBA" id="ARBA00025834"/>
    </source>
</evidence>
<evidence type="ECO:0000256" key="10">
    <source>
        <dbReference type="ARBA" id="ARBA00031459"/>
    </source>
</evidence>
<evidence type="ECO:0000256" key="4">
    <source>
        <dbReference type="ARBA" id="ARBA00022448"/>
    </source>
</evidence>
<evidence type="ECO:0000256" key="1">
    <source>
        <dbReference type="ARBA" id="ARBA00003068"/>
    </source>
</evidence>
<gene>
    <name evidence="13" type="ORF">PCOR1329_LOCUS43417</name>
</gene>
<keyword evidence="5 12" id="KW-0812">Transmembrane</keyword>
<evidence type="ECO:0000256" key="6">
    <source>
        <dbReference type="ARBA" id="ARBA00022982"/>
    </source>
</evidence>
<dbReference type="SUPFAM" id="SSF103451">
    <property type="entry name" value="PetN subunit of the cytochrome b6f complex"/>
    <property type="match status" value="1"/>
</dbReference>
<feature type="non-terminal residue" evidence="13">
    <location>
        <position position="1"/>
    </location>
</feature>
<evidence type="ECO:0000256" key="5">
    <source>
        <dbReference type="ARBA" id="ARBA00022692"/>
    </source>
</evidence>
<evidence type="ECO:0000313" key="14">
    <source>
        <dbReference type="Proteomes" id="UP001189429"/>
    </source>
</evidence>
<keyword evidence="8 12" id="KW-0472">Membrane</keyword>
<feature type="transmembrane region" description="Helical" evidence="12">
    <location>
        <begin position="12"/>
        <end position="34"/>
    </location>
</feature>
<keyword evidence="7 12" id="KW-1133">Transmembrane helix</keyword>
<evidence type="ECO:0000256" key="7">
    <source>
        <dbReference type="ARBA" id="ARBA00022989"/>
    </source>
</evidence>
<evidence type="ECO:0000256" key="12">
    <source>
        <dbReference type="SAM" id="Phobius"/>
    </source>
</evidence>
<evidence type="ECO:0000256" key="3">
    <source>
        <dbReference type="ARBA" id="ARBA00010969"/>
    </source>
</evidence>
<name>A0ABN9TY33_9DINO</name>
<dbReference type="Proteomes" id="UP001189429">
    <property type="component" value="Unassembled WGS sequence"/>
</dbReference>
<dbReference type="InterPro" id="IPR036143">
    <property type="entry name" value="Cytochr_b6-f_cplx_su8_sf"/>
</dbReference>
<keyword evidence="14" id="KW-1185">Reference proteome</keyword>
<comment type="caution">
    <text evidence="13">The sequence shown here is derived from an EMBL/GenBank/DDBJ whole genome shotgun (WGS) entry which is preliminary data.</text>
</comment>
<feature type="transmembrane region" description="Helical" evidence="12">
    <location>
        <begin position="86"/>
        <end position="105"/>
    </location>
</feature>
<evidence type="ECO:0000256" key="8">
    <source>
        <dbReference type="ARBA" id="ARBA00023136"/>
    </source>
</evidence>
<keyword evidence="6" id="KW-0249">Electron transport</keyword>
<reference evidence="13" key="1">
    <citation type="submission" date="2023-10" db="EMBL/GenBank/DDBJ databases">
        <authorList>
            <person name="Chen Y."/>
            <person name="Shah S."/>
            <person name="Dougan E. K."/>
            <person name="Thang M."/>
            <person name="Chan C."/>
        </authorList>
    </citation>
    <scope>NUCLEOTIDE SEQUENCE [LARGE SCALE GENOMIC DNA]</scope>
</reference>
<keyword evidence="4" id="KW-0813">Transport</keyword>
<dbReference type="InterPro" id="IPR005497">
    <property type="entry name" value="Cytochrome_b6-f_cplx_su8"/>
</dbReference>
<evidence type="ECO:0000256" key="2">
    <source>
        <dbReference type="ARBA" id="ARBA00004167"/>
    </source>
</evidence>